<dbReference type="EMBL" id="CAJVPA010000166">
    <property type="protein sequence ID" value="CAG8365798.1"/>
    <property type="molecule type" value="Genomic_DNA"/>
</dbReference>
<dbReference type="PANTHER" id="PTHR47002:SF2">
    <property type="entry name" value="AQUAPORIN AQPAE.A-LIKE"/>
    <property type="match status" value="1"/>
</dbReference>
<gene>
    <name evidence="8" type="ORF">PSALAMII_LOCUS4374</name>
</gene>
<keyword evidence="3 6" id="KW-0812">Transmembrane</keyword>
<comment type="caution">
    <text evidence="8">The sequence shown here is derived from an EMBL/GenBank/DDBJ whole genome shotgun (WGS) entry which is preliminary data.</text>
</comment>
<feature type="transmembrane region" description="Helical" evidence="7">
    <location>
        <begin position="293"/>
        <end position="313"/>
    </location>
</feature>
<feature type="transmembrane region" description="Helical" evidence="7">
    <location>
        <begin position="170"/>
        <end position="192"/>
    </location>
</feature>
<dbReference type="SUPFAM" id="SSF81338">
    <property type="entry name" value="Aquaporin-like"/>
    <property type="match status" value="1"/>
</dbReference>
<dbReference type="GO" id="GO:0016020">
    <property type="term" value="C:membrane"/>
    <property type="evidence" value="ECO:0007669"/>
    <property type="project" value="UniProtKB-SubCell"/>
</dbReference>
<dbReference type="OrthoDB" id="3222at2759"/>
<proteinExistence type="inferred from homology"/>
<keyword evidence="2 6" id="KW-0813">Transport</keyword>
<comment type="similarity">
    <text evidence="6">Belongs to the MIP/aquaporin (TC 1.A.8) family.</text>
</comment>
<protein>
    <recommendedName>
        <fullName evidence="10">Aquaporin-like protein</fullName>
    </recommendedName>
</protein>
<name>A0A9W4NH23_9EURO</name>
<sequence>MVSTSRLLNFHVLKFQGDILLFSLPCKSPMLPHAKFWKSETDRKVLPAPTTIVPFAGRIGANQEFSLDKTNCAQVEILQKFPDAAPWIPLRDAVSLQHFLQPELWKAATIEAVGPTFATGALVPSLLGGVTAILVLPLLIFATGPVSGAHLNPTITIATFFARLATLPRCILYVAFQTLGGTIAGLLLRASFDTRSFTVPGCYMDSTKVSSGNAFAIEFTTDFALIFTAFGVGLDPRQRSVFGPALGPIFVGITLATCTFVTGFSRVGYTGFSGNPARCFGAMVGSHFASYHWVHWVAPLCASIVHGIVYYLVPPYSRGRTPPASDGSS</sequence>
<dbReference type="Gene3D" id="1.20.1080.10">
    <property type="entry name" value="Glycerol uptake facilitator protein"/>
    <property type="match status" value="1"/>
</dbReference>
<reference evidence="8" key="1">
    <citation type="submission" date="2021-07" db="EMBL/GenBank/DDBJ databases">
        <authorList>
            <person name="Branca A.L. A."/>
        </authorList>
    </citation>
    <scope>NUCLEOTIDE SEQUENCE</scope>
</reference>
<feature type="transmembrane region" description="Helical" evidence="7">
    <location>
        <begin position="241"/>
        <end position="264"/>
    </location>
</feature>
<evidence type="ECO:0000313" key="8">
    <source>
        <dbReference type="EMBL" id="CAG8365798.1"/>
    </source>
</evidence>
<dbReference type="GO" id="GO:0015267">
    <property type="term" value="F:channel activity"/>
    <property type="evidence" value="ECO:0007669"/>
    <property type="project" value="InterPro"/>
</dbReference>
<evidence type="ECO:0000256" key="6">
    <source>
        <dbReference type="RuleBase" id="RU000477"/>
    </source>
</evidence>
<evidence type="ECO:0000256" key="4">
    <source>
        <dbReference type="ARBA" id="ARBA00022989"/>
    </source>
</evidence>
<feature type="transmembrane region" description="Helical" evidence="7">
    <location>
        <begin position="126"/>
        <end position="149"/>
    </location>
</feature>
<evidence type="ECO:0000256" key="2">
    <source>
        <dbReference type="ARBA" id="ARBA00022448"/>
    </source>
</evidence>
<evidence type="ECO:0000256" key="7">
    <source>
        <dbReference type="SAM" id="Phobius"/>
    </source>
</evidence>
<organism evidence="8 9">
    <name type="scientific">Penicillium salamii</name>
    <dbReference type="NCBI Taxonomy" id="1612424"/>
    <lineage>
        <taxon>Eukaryota</taxon>
        <taxon>Fungi</taxon>
        <taxon>Dikarya</taxon>
        <taxon>Ascomycota</taxon>
        <taxon>Pezizomycotina</taxon>
        <taxon>Eurotiomycetes</taxon>
        <taxon>Eurotiomycetidae</taxon>
        <taxon>Eurotiales</taxon>
        <taxon>Aspergillaceae</taxon>
        <taxon>Penicillium</taxon>
    </lineage>
</organism>
<evidence type="ECO:0008006" key="10">
    <source>
        <dbReference type="Google" id="ProtNLM"/>
    </source>
</evidence>
<feature type="transmembrane region" description="Helical" evidence="7">
    <location>
        <begin position="212"/>
        <end position="234"/>
    </location>
</feature>
<dbReference type="Proteomes" id="UP001152646">
    <property type="component" value="Unassembled WGS sequence"/>
</dbReference>
<evidence type="ECO:0000313" key="9">
    <source>
        <dbReference type="Proteomes" id="UP001152646"/>
    </source>
</evidence>
<dbReference type="PROSITE" id="PS00221">
    <property type="entry name" value="MIP"/>
    <property type="match status" value="1"/>
</dbReference>
<dbReference type="Pfam" id="PF00230">
    <property type="entry name" value="MIP"/>
    <property type="match status" value="1"/>
</dbReference>
<evidence type="ECO:0000256" key="3">
    <source>
        <dbReference type="ARBA" id="ARBA00022692"/>
    </source>
</evidence>
<accession>A0A9W4NH23</accession>
<keyword evidence="5 7" id="KW-0472">Membrane</keyword>
<keyword evidence="4 7" id="KW-1133">Transmembrane helix</keyword>
<dbReference type="AlphaFoldDB" id="A0A9W4NH23"/>
<dbReference type="PANTHER" id="PTHR47002">
    <property type="entry name" value="AQUAPORIN-LIKE"/>
    <property type="match status" value="1"/>
</dbReference>
<dbReference type="InterPro" id="IPR023271">
    <property type="entry name" value="Aquaporin-like"/>
</dbReference>
<evidence type="ECO:0000256" key="5">
    <source>
        <dbReference type="ARBA" id="ARBA00023136"/>
    </source>
</evidence>
<comment type="subcellular location">
    <subcellularLocation>
        <location evidence="1">Membrane</location>
        <topology evidence="1">Multi-pass membrane protein</topology>
    </subcellularLocation>
</comment>
<dbReference type="InterPro" id="IPR000425">
    <property type="entry name" value="MIP"/>
</dbReference>
<dbReference type="PRINTS" id="PR00783">
    <property type="entry name" value="MINTRINSICP"/>
</dbReference>
<evidence type="ECO:0000256" key="1">
    <source>
        <dbReference type="ARBA" id="ARBA00004141"/>
    </source>
</evidence>
<dbReference type="InterPro" id="IPR022357">
    <property type="entry name" value="MIP_CS"/>
</dbReference>